<evidence type="ECO:0000313" key="2">
    <source>
        <dbReference type="Proteomes" id="UP000054870"/>
    </source>
</evidence>
<comment type="caution">
    <text evidence="1">The sequence shown here is derived from an EMBL/GenBank/DDBJ whole genome shotgun (WGS) entry which is preliminary data.</text>
</comment>
<protein>
    <submittedName>
        <fullName evidence="1">Uncharacterized protein</fullName>
    </submittedName>
</protein>
<dbReference type="OrthoDB" id="9101323at2"/>
<organism evidence="1 2">
    <name type="scientific">Caballeronia catudaia</name>
    <dbReference type="NCBI Taxonomy" id="1777136"/>
    <lineage>
        <taxon>Bacteria</taxon>
        <taxon>Pseudomonadati</taxon>
        <taxon>Pseudomonadota</taxon>
        <taxon>Betaproteobacteria</taxon>
        <taxon>Burkholderiales</taxon>
        <taxon>Burkholderiaceae</taxon>
        <taxon>Caballeronia</taxon>
    </lineage>
</organism>
<evidence type="ECO:0000313" key="1">
    <source>
        <dbReference type="EMBL" id="SAK96862.1"/>
    </source>
</evidence>
<sequence length="70" mass="7619">MPDNFYLMDRAWTLHSVAEILHAAMPEDSADTLPLRSVVAHLGELAKELAEAIVSTEIGDARTTKPNEAS</sequence>
<dbReference type="EMBL" id="FCOF02000091">
    <property type="protein sequence ID" value="SAK96862.1"/>
    <property type="molecule type" value="Genomic_DNA"/>
</dbReference>
<proteinExistence type="predicted"/>
<dbReference type="Proteomes" id="UP000054870">
    <property type="component" value="Unassembled WGS sequence"/>
</dbReference>
<gene>
    <name evidence="1" type="ORF">AWB75_07055</name>
</gene>
<reference evidence="1" key="1">
    <citation type="submission" date="2016-01" db="EMBL/GenBank/DDBJ databases">
        <authorList>
            <person name="Peeters C."/>
        </authorList>
    </citation>
    <scope>NUCLEOTIDE SEQUENCE [LARGE SCALE GENOMIC DNA]</scope>
    <source>
        <strain evidence="1">LMG 29318</strain>
    </source>
</reference>
<dbReference type="RefSeq" id="WP_061128629.1">
    <property type="nucleotide sequence ID" value="NZ_FCOF02000091.1"/>
</dbReference>
<name>A0A158DQG9_9BURK</name>
<accession>A0A158DQG9</accession>
<keyword evidence="2" id="KW-1185">Reference proteome</keyword>
<dbReference type="AlphaFoldDB" id="A0A158DQG9"/>